<evidence type="ECO:0000313" key="3">
    <source>
        <dbReference type="Proteomes" id="UP000248291"/>
    </source>
</evidence>
<dbReference type="AlphaFoldDB" id="A0AAN4Q7D1"/>
<dbReference type="EMBL" id="BGKA01000129">
    <property type="protein sequence ID" value="GBH17948.1"/>
    <property type="molecule type" value="Genomic_DNA"/>
</dbReference>
<evidence type="ECO:0000313" key="2">
    <source>
        <dbReference type="EMBL" id="GBH17948.1"/>
    </source>
</evidence>
<proteinExistence type="predicted"/>
<comment type="caution">
    <text evidence="2">The sequence shown here is derived from an EMBL/GenBank/DDBJ whole genome shotgun (WGS) entry which is preliminary data.</text>
</comment>
<evidence type="ECO:0000256" key="1">
    <source>
        <dbReference type="SAM" id="MobiDB-lite"/>
    </source>
</evidence>
<feature type="compositionally biased region" description="Basic and acidic residues" evidence="1">
    <location>
        <begin position="59"/>
        <end position="68"/>
    </location>
</feature>
<gene>
    <name evidence="2" type="ORF">KPSA3_03925</name>
</gene>
<organism evidence="2 3">
    <name type="scientific">Pseudomonas syringae pv. actinidiae</name>
    <dbReference type="NCBI Taxonomy" id="103796"/>
    <lineage>
        <taxon>Bacteria</taxon>
        <taxon>Pseudomonadati</taxon>
        <taxon>Pseudomonadota</taxon>
        <taxon>Gammaproteobacteria</taxon>
        <taxon>Pseudomonadales</taxon>
        <taxon>Pseudomonadaceae</taxon>
        <taxon>Pseudomonas</taxon>
        <taxon>Pseudomonas syringae</taxon>
    </lineage>
</organism>
<reference evidence="2 3" key="1">
    <citation type="submission" date="2018-04" db="EMBL/GenBank/DDBJ databases">
        <title>Draft genome sequence of Pseudomonas syringae pv. actinidiae biovar 3 strains isolated from kiwifruit in Kagawa prefecture.</title>
        <authorList>
            <person name="Tabuchi M."/>
            <person name="Saito M."/>
            <person name="Fujiwara S."/>
            <person name="Sasa N."/>
            <person name="Akimitsu K."/>
            <person name="Gomi K."/>
            <person name="Konishi-Sugita S."/>
            <person name="Hamano K."/>
            <person name="Kataoka I."/>
        </authorList>
    </citation>
    <scope>NUCLEOTIDE SEQUENCE [LARGE SCALE GENOMIC DNA]</scope>
    <source>
        <strain evidence="2 3">MAFF212211</strain>
    </source>
</reference>
<name>A0AAN4Q7D1_PSESF</name>
<accession>A0AAN4Q7D1</accession>
<feature type="region of interest" description="Disordered" evidence="1">
    <location>
        <begin position="1"/>
        <end position="91"/>
    </location>
</feature>
<feature type="compositionally biased region" description="Polar residues" evidence="1">
    <location>
        <begin position="19"/>
        <end position="58"/>
    </location>
</feature>
<protein>
    <submittedName>
        <fullName evidence="2">Uncharacterized protein</fullName>
    </submittedName>
</protein>
<dbReference type="Proteomes" id="UP000248291">
    <property type="component" value="Unassembled WGS sequence"/>
</dbReference>
<sequence length="91" mass="10336">MSVSTNLRTGFHKPPKSFEINTLTTHPSTISSSPVSRTYEASSSSHHTLNTPSNSMTAHHSDHDHDYHPGYCQQNSDHHYRSYLHQNSDHH</sequence>